<dbReference type="InterPro" id="IPR036188">
    <property type="entry name" value="FAD/NAD-bd_sf"/>
</dbReference>
<evidence type="ECO:0000313" key="10">
    <source>
        <dbReference type="EMBL" id="RKP20704.1"/>
    </source>
</evidence>
<keyword evidence="7" id="KW-0560">Oxidoreductase</keyword>
<dbReference type="Pfam" id="PF22366">
    <property type="entry name" value="NDH2_C"/>
    <property type="match status" value="1"/>
</dbReference>
<evidence type="ECO:0000256" key="6">
    <source>
        <dbReference type="ARBA" id="ARBA00022946"/>
    </source>
</evidence>
<dbReference type="EMBL" id="ML005030">
    <property type="protein sequence ID" value="RKP20704.1"/>
    <property type="molecule type" value="Genomic_DNA"/>
</dbReference>
<dbReference type="InterPro" id="IPR011992">
    <property type="entry name" value="EF-hand-dom_pair"/>
</dbReference>
<dbReference type="Pfam" id="PF13499">
    <property type="entry name" value="EF-hand_7"/>
    <property type="match status" value="1"/>
</dbReference>
<dbReference type="InterPro" id="IPR054585">
    <property type="entry name" value="NDH2-like_C"/>
</dbReference>
<dbReference type="Proteomes" id="UP000281549">
    <property type="component" value="Unassembled WGS sequence"/>
</dbReference>
<keyword evidence="4" id="KW-0274">FAD</keyword>
<keyword evidence="6" id="KW-0809">Transit peptide</keyword>
<dbReference type="PROSITE" id="PS00018">
    <property type="entry name" value="EF_HAND_1"/>
    <property type="match status" value="2"/>
</dbReference>
<dbReference type="GO" id="GO:0005509">
    <property type="term" value="F:calcium ion binding"/>
    <property type="evidence" value="ECO:0007669"/>
    <property type="project" value="InterPro"/>
</dbReference>
<dbReference type="SUPFAM" id="SSF51905">
    <property type="entry name" value="FAD/NAD(P)-binding domain"/>
    <property type="match status" value="1"/>
</dbReference>
<dbReference type="PANTHER" id="PTHR43706">
    <property type="entry name" value="NADH DEHYDROGENASE"/>
    <property type="match status" value="1"/>
</dbReference>
<dbReference type="PANTHER" id="PTHR43706:SF50">
    <property type="entry name" value="NADH DEHYDROGENASE (UBIQUINONE)-RELATED"/>
    <property type="match status" value="1"/>
</dbReference>
<sequence length="431" mass="48782">MMQVNLENKTVTVSGSNKTKFEVPYDKLVIAVGANVNTFGIPGVKQHCFFMKNVSDAIGIRNKLIDLFEKANLPTASQKEKNRLLSFVVVGAGPTGVETAAEISDFINEDVPKYYKNIKAEDINITVLEGLDRILNTYDNKIAEYTENLFKRQNIKIIKKAMVSEVNDGDIVYKDTANDKMVKIPYGLCVWSGGIGVNPFVRRFMDNIPEQENSRALLIDSRLRVKGTSDIYALGDCSSIDLPRIKKAALDLFKQADKDGSNSISFEELSELVDVVDKHHPQVGLHFRYIKEIFQTYDKDKDGMLSMPEFTSMLEEVDKKLKTIPATAQVATQQGVYLARKLNELSETKFTQAEVEMTPFRYHHLGSLVYIGEDQASIDFGGDLSMSGYSTYWLWRSIYLSELVSMRTRMLVGFDWFKKFVFGRDISHVTQ</sequence>
<evidence type="ECO:0000256" key="1">
    <source>
        <dbReference type="ARBA" id="ARBA00004137"/>
    </source>
</evidence>
<dbReference type="AlphaFoldDB" id="A0A4P9YMF3"/>
<comment type="subcellular location">
    <subcellularLocation>
        <location evidence="1">Mitochondrion inner membrane</location>
        <topology evidence="1">Peripheral membrane protein</topology>
        <orientation evidence="1">Intermembrane side</orientation>
    </subcellularLocation>
</comment>
<evidence type="ECO:0000259" key="9">
    <source>
        <dbReference type="PROSITE" id="PS50222"/>
    </source>
</evidence>
<dbReference type="Gene3D" id="3.50.50.100">
    <property type="match status" value="2"/>
</dbReference>
<dbReference type="SUPFAM" id="SSF47473">
    <property type="entry name" value="EF-hand"/>
    <property type="match status" value="1"/>
</dbReference>
<evidence type="ECO:0000256" key="8">
    <source>
        <dbReference type="ARBA" id="ARBA00023027"/>
    </source>
</evidence>
<gene>
    <name evidence="10" type="ORF">ROZALSC1DRAFT_27837</name>
</gene>
<dbReference type="Pfam" id="PF07992">
    <property type="entry name" value="Pyr_redox_2"/>
    <property type="match status" value="1"/>
</dbReference>
<reference evidence="11" key="1">
    <citation type="journal article" date="2018" name="Nat. Microbiol.">
        <title>Leveraging single-cell genomics to expand the fungal tree of life.</title>
        <authorList>
            <person name="Ahrendt S.R."/>
            <person name="Quandt C.A."/>
            <person name="Ciobanu D."/>
            <person name="Clum A."/>
            <person name="Salamov A."/>
            <person name="Andreopoulos B."/>
            <person name="Cheng J.F."/>
            <person name="Woyke T."/>
            <person name="Pelin A."/>
            <person name="Henrissat B."/>
            <person name="Reynolds N.K."/>
            <person name="Benny G.L."/>
            <person name="Smith M.E."/>
            <person name="James T.Y."/>
            <person name="Grigoriev I.V."/>
        </authorList>
    </citation>
    <scope>NUCLEOTIDE SEQUENCE [LARGE SCALE GENOMIC DNA]</scope>
    <source>
        <strain evidence="11">CSF55</strain>
    </source>
</reference>
<keyword evidence="8" id="KW-0520">NAD</keyword>
<evidence type="ECO:0000256" key="5">
    <source>
        <dbReference type="ARBA" id="ARBA00022837"/>
    </source>
</evidence>
<dbReference type="InterPro" id="IPR018247">
    <property type="entry name" value="EF_Hand_1_Ca_BS"/>
</dbReference>
<dbReference type="SMART" id="SM00054">
    <property type="entry name" value="EFh"/>
    <property type="match status" value="2"/>
</dbReference>
<dbReference type="InterPro" id="IPR045024">
    <property type="entry name" value="NDH-2"/>
</dbReference>
<proteinExistence type="inferred from homology"/>
<evidence type="ECO:0000256" key="2">
    <source>
        <dbReference type="ARBA" id="ARBA00005272"/>
    </source>
</evidence>
<keyword evidence="5" id="KW-0106">Calcium</keyword>
<name>A0A4P9YMF3_ROZAC</name>
<organism evidence="10 11">
    <name type="scientific">Rozella allomycis (strain CSF55)</name>
    <dbReference type="NCBI Taxonomy" id="988480"/>
    <lineage>
        <taxon>Eukaryota</taxon>
        <taxon>Fungi</taxon>
        <taxon>Fungi incertae sedis</taxon>
        <taxon>Cryptomycota</taxon>
        <taxon>Cryptomycota incertae sedis</taxon>
        <taxon>Rozella</taxon>
    </lineage>
</organism>
<evidence type="ECO:0000256" key="3">
    <source>
        <dbReference type="ARBA" id="ARBA00022630"/>
    </source>
</evidence>
<comment type="similarity">
    <text evidence="2">Belongs to the NADH dehydrogenase family.</text>
</comment>
<dbReference type="InterPro" id="IPR023753">
    <property type="entry name" value="FAD/NAD-binding_dom"/>
</dbReference>
<protein>
    <recommendedName>
        <fullName evidence="9">EF-hand domain-containing protein</fullName>
    </recommendedName>
</protein>
<feature type="domain" description="EF-hand" evidence="9">
    <location>
        <begin position="285"/>
        <end position="320"/>
    </location>
</feature>
<dbReference type="GO" id="GO:0005743">
    <property type="term" value="C:mitochondrial inner membrane"/>
    <property type="evidence" value="ECO:0007669"/>
    <property type="project" value="UniProtKB-SubCell"/>
</dbReference>
<keyword evidence="3" id="KW-0285">Flavoprotein</keyword>
<dbReference type="PRINTS" id="PR00368">
    <property type="entry name" value="FADPNR"/>
</dbReference>
<evidence type="ECO:0000313" key="11">
    <source>
        <dbReference type="Proteomes" id="UP000281549"/>
    </source>
</evidence>
<dbReference type="InterPro" id="IPR002048">
    <property type="entry name" value="EF_hand_dom"/>
</dbReference>
<accession>A0A4P9YMF3</accession>
<evidence type="ECO:0000256" key="4">
    <source>
        <dbReference type="ARBA" id="ARBA00022827"/>
    </source>
</evidence>
<dbReference type="GO" id="GO:0003954">
    <property type="term" value="F:NADH dehydrogenase activity"/>
    <property type="evidence" value="ECO:0007669"/>
    <property type="project" value="InterPro"/>
</dbReference>
<evidence type="ECO:0000256" key="7">
    <source>
        <dbReference type="ARBA" id="ARBA00023002"/>
    </source>
</evidence>
<dbReference type="PROSITE" id="PS50222">
    <property type="entry name" value="EF_HAND_2"/>
    <property type="match status" value="2"/>
</dbReference>
<dbReference type="CDD" id="cd00051">
    <property type="entry name" value="EFh"/>
    <property type="match status" value="1"/>
</dbReference>
<feature type="domain" description="EF-hand" evidence="9">
    <location>
        <begin position="244"/>
        <end position="279"/>
    </location>
</feature>